<dbReference type="AlphaFoldDB" id="A0A833SWM6"/>
<organism evidence="2 3">
    <name type="scientific">Phytophthora infestans</name>
    <name type="common">Potato late blight agent</name>
    <name type="synonym">Botrytis infestans</name>
    <dbReference type="NCBI Taxonomy" id="4787"/>
    <lineage>
        <taxon>Eukaryota</taxon>
        <taxon>Sar</taxon>
        <taxon>Stramenopiles</taxon>
        <taxon>Oomycota</taxon>
        <taxon>Peronosporomycetes</taxon>
        <taxon>Peronosporales</taxon>
        <taxon>Peronosporaceae</taxon>
        <taxon>Phytophthora</taxon>
    </lineage>
</organism>
<evidence type="ECO:0000313" key="2">
    <source>
        <dbReference type="EMBL" id="KAF4033870.1"/>
    </source>
</evidence>
<feature type="region of interest" description="Disordered" evidence="1">
    <location>
        <begin position="103"/>
        <end position="124"/>
    </location>
</feature>
<proteinExistence type="predicted"/>
<name>A0A833SWM6_PHYIN</name>
<dbReference type="Proteomes" id="UP000602510">
    <property type="component" value="Unassembled WGS sequence"/>
</dbReference>
<keyword evidence="3" id="KW-1185">Reference proteome</keyword>
<evidence type="ECO:0000256" key="1">
    <source>
        <dbReference type="SAM" id="MobiDB-lite"/>
    </source>
</evidence>
<feature type="compositionally biased region" description="Polar residues" evidence="1">
    <location>
        <begin position="109"/>
        <end position="124"/>
    </location>
</feature>
<protein>
    <submittedName>
        <fullName evidence="2">Uncharacterized protein</fullName>
    </submittedName>
</protein>
<accession>A0A833SWM6</accession>
<sequence>MRGACTKAEALAVESNRADEMATYNFSYSSGSLVLCIAIAGPHSRCILYSRLKRCLTCFCGAHAVRICGSHVALSLERSVGDSGASQGRKGNVQPRHFSAAEARWPIPQHSSTTASLTNNPQPVTMGVQPQLNLPRMQEQVTKVRTGSPVGKHHVSRWHRHHEAPVPVEALPEEAQQLKEMILRTHKVKHTRFSLSHMKKRVVPPVDIPREMNSHRALSTTVAGRSVPLTRCMWDNTKRRTHHMEQISESYALHCTLFR</sequence>
<comment type="caution">
    <text evidence="2">The sequence shown here is derived from an EMBL/GenBank/DDBJ whole genome shotgun (WGS) entry which is preliminary data.</text>
</comment>
<evidence type="ECO:0000313" key="3">
    <source>
        <dbReference type="Proteomes" id="UP000602510"/>
    </source>
</evidence>
<gene>
    <name evidence="2" type="ORF">GN244_ATG14185</name>
</gene>
<dbReference type="EMBL" id="WSZM01000401">
    <property type="protein sequence ID" value="KAF4033870.1"/>
    <property type="molecule type" value="Genomic_DNA"/>
</dbReference>
<reference evidence="2" key="1">
    <citation type="submission" date="2020-04" db="EMBL/GenBank/DDBJ databases">
        <title>Hybrid Assembly of Korean Phytophthora infestans isolates.</title>
        <authorList>
            <person name="Prokchorchik M."/>
            <person name="Lee Y."/>
            <person name="Seo J."/>
            <person name="Cho J.-H."/>
            <person name="Park Y.-E."/>
            <person name="Jang D.-C."/>
            <person name="Im J.-S."/>
            <person name="Choi J.-G."/>
            <person name="Park H.-J."/>
            <person name="Lee G.-B."/>
            <person name="Lee Y.-G."/>
            <person name="Hong S.-Y."/>
            <person name="Cho K."/>
            <person name="Sohn K.H."/>
        </authorList>
    </citation>
    <scope>NUCLEOTIDE SEQUENCE</scope>
    <source>
        <strain evidence="2">KR_1_A1</strain>
    </source>
</reference>